<dbReference type="CTD" id="20196751"/>
<dbReference type="GeneID" id="20196751"/>
<evidence type="ECO:0000313" key="1">
    <source>
        <dbReference type="EMBL" id="ESN93119.1"/>
    </source>
</evidence>
<dbReference type="OMA" id="NLNGHIW"/>
<dbReference type="AlphaFoldDB" id="T1EJK1"/>
<accession>T1EJK1</accession>
<dbReference type="Gene3D" id="3.60.10.10">
    <property type="entry name" value="Endonuclease/exonuclease/phosphatase"/>
    <property type="match status" value="1"/>
</dbReference>
<dbReference type="SUPFAM" id="SSF56219">
    <property type="entry name" value="DNase I-like"/>
    <property type="match status" value="1"/>
</dbReference>
<dbReference type="HOGENOM" id="CLU_2313104_0_0_1"/>
<gene>
    <name evidence="2" type="primary">20196751</name>
    <name evidence="1" type="ORF">HELRODRAFT_145322</name>
</gene>
<dbReference type="InParanoid" id="T1EJK1"/>
<evidence type="ECO:0008006" key="4">
    <source>
        <dbReference type="Google" id="ProtNLM"/>
    </source>
</evidence>
<dbReference type="EnsemblMetazoa" id="HelroT145322">
    <property type="protein sequence ID" value="HelroP145322"/>
    <property type="gene ID" value="HelroG145322"/>
</dbReference>
<dbReference type="OrthoDB" id="10030815at2759"/>
<organism evidence="2 3">
    <name type="scientific">Helobdella robusta</name>
    <name type="common">Californian leech</name>
    <dbReference type="NCBI Taxonomy" id="6412"/>
    <lineage>
        <taxon>Eukaryota</taxon>
        <taxon>Metazoa</taxon>
        <taxon>Spiralia</taxon>
        <taxon>Lophotrochozoa</taxon>
        <taxon>Annelida</taxon>
        <taxon>Clitellata</taxon>
        <taxon>Hirudinea</taxon>
        <taxon>Rhynchobdellida</taxon>
        <taxon>Glossiphoniidae</taxon>
        <taxon>Helobdella</taxon>
    </lineage>
</organism>
<dbReference type="InterPro" id="IPR027124">
    <property type="entry name" value="Swc5/CFDP1/2"/>
</dbReference>
<dbReference type="Proteomes" id="UP000015101">
    <property type="component" value="Unassembled WGS sequence"/>
</dbReference>
<dbReference type="EMBL" id="KB097635">
    <property type="protein sequence ID" value="ESN93119.1"/>
    <property type="molecule type" value="Genomic_DNA"/>
</dbReference>
<reference evidence="2" key="3">
    <citation type="submission" date="2015-06" db="UniProtKB">
        <authorList>
            <consortium name="EnsemblMetazoa"/>
        </authorList>
    </citation>
    <scope>IDENTIFICATION</scope>
</reference>
<reference evidence="1 3" key="2">
    <citation type="journal article" date="2013" name="Nature">
        <title>Insights into bilaterian evolution from three spiralian genomes.</title>
        <authorList>
            <person name="Simakov O."/>
            <person name="Marletaz F."/>
            <person name="Cho S.J."/>
            <person name="Edsinger-Gonzales E."/>
            <person name="Havlak P."/>
            <person name="Hellsten U."/>
            <person name="Kuo D.H."/>
            <person name="Larsson T."/>
            <person name="Lv J."/>
            <person name="Arendt D."/>
            <person name="Savage R."/>
            <person name="Osoegawa K."/>
            <person name="de Jong P."/>
            <person name="Grimwood J."/>
            <person name="Chapman J.A."/>
            <person name="Shapiro H."/>
            <person name="Aerts A."/>
            <person name="Otillar R.P."/>
            <person name="Terry A.Y."/>
            <person name="Boore J.L."/>
            <person name="Grigoriev I.V."/>
            <person name="Lindberg D.R."/>
            <person name="Seaver E.C."/>
            <person name="Weisblat D.A."/>
            <person name="Putnam N.H."/>
            <person name="Rokhsar D.S."/>
        </authorList>
    </citation>
    <scope>NUCLEOTIDE SEQUENCE</scope>
</reference>
<protein>
    <recommendedName>
        <fullName evidence="4">Endonuclease/exonuclease/phosphatase domain-containing protein</fullName>
    </recommendedName>
</protein>
<dbReference type="STRING" id="6412.T1EJK1"/>
<dbReference type="InterPro" id="IPR036691">
    <property type="entry name" value="Endo/exonu/phosph_ase_sf"/>
</dbReference>
<evidence type="ECO:0000313" key="2">
    <source>
        <dbReference type="EnsemblMetazoa" id="HelroP145322"/>
    </source>
</evidence>
<dbReference type="EMBL" id="AMQM01007509">
    <property type="status" value="NOT_ANNOTATED_CDS"/>
    <property type="molecule type" value="Genomic_DNA"/>
</dbReference>
<dbReference type="PANTHER" id="PTHR23227">
    <property type="entry name" value="BUCENTAUR RELATED"/>
    <property type="match status" value="1"/>
</dbReference>
<name>T1EJK1_HELRO</name>
<evidence type="ECO:0000313" key="3">
    <source>
        <dbReference type="Proteomes" id="UP000015101"/>
    </source>
</evidence>
<dbReference type="RefSeq" id="XP_009028728.1">
    <property type="nucleotide sequence ID" value="XM_009030480.1"/>
</dbReference>
<dbReference type="PANTHER" id="PTHR23227:SF85">
    <property type="entry name" value="CRANIOFACIAL DEVELOPMENT PROTEIN 2"/>
    <property type="match status" value="1"/>
</dbReference>
<reference evidence="3" key="1">
    <citation type="submission" date="2012-12" db="EMBL/GenBank/DDBJ databases">
        <authorList>
            <person name="Hellsten U."/>
            <person name="Grimwood J."/>
            <person name="Chapman J.A."/>
            <person name="Shapiro H."/>
            <person name="Aerts A."/>
            <person name="Otillar R.P."/>
            <person name="Terry A.Y."/>
            <person name="Boore J.L."/>
            <person name="Simakov O."/>
            <person name="Marletaz F."/>
            <person name="Cho S.-J."/>
            <person name="Edsinger-Gonzales E."/>
            <person name="Havlak P."/>
            <person name="Kuo D.-H."/>
            <person name="Larsson T."/>
            <person name="Lv J."/>
            <person name="Arendt D."/>
            <person name="Savage R."/>
            <person name="Osoegawa K."/>
            <person name="de Jong P."/>
            <person name="Lindberg D.R."/>
            <person name="Seaver E.C."/>
            <person name="Weisblat D.A."/>
            <person name="Putnam N.H."/>
            <person name="Grigoriev I.V."/>
            <person name="Rokhsar D.S."/>
        </authorList>
    </citation>
    <scope>NUCLEOTIDE SEQUENCE</scope>
</reference>
<dbReference type="KEGG" id="hro:HELRODRAFT_145322"/>
<proteinExistence type="predicted"/>
<sequence length="100" mass="11462">NLISCYAPTLRASEKEKDRFYEQLNTVVNATLFEHQLFVLGDFNARVGVVHDIWRGVLRRNGVGKVNSNGIRLFEFCAVQKLAVTNTVFQQSNKLKTTWM</sequence>
<keyword evidence="3" id="KW-1185">Reference proteome</keyword>